<dbReference type="GO" id="GO:0005615">
    <property type="term" value="C:extracellular space"/>
    <property type="evidence" value="ECO:0007669"/>
    <property type="project" value="TreeGrafter"/>
</dbReference>
<dbReference type="SUPFAM" id="SSF56496">
    <property type="entry name" value="Fibrinogen C-terminal domain-like"/>
    <property type="match status" value="1"/>
</dbReference>
<dbReference type="PANTHER" id="PTHR19143">
    <property type="entry name" value="FIBRINOGEN/TENASCIN/ANGIOPOEITIN"/>
    <property type="match status" value="1"/>
</dbReference>
<evidence type="ECO:0000313" key="4">
    <source>
        <dbReference type="Proteomes" id="UP000762676"/>
    </source>
</evidence>
<name>A0AAV4FIM2_9GAST</name>
<evidence type="ECO:0000259" key="2">
    <source>
        <dbReference type="PROSITE" id="PS51406"/>
    </source>
</evidence>
<dbReference type="InterPro" id="IPR014716">
    <property type="entry name" value="Fibrinogen_a/b/g_C_1"/>
</dbReference>
<dbReference type="InterPro" id="IPR050373">
    <property type="entry name" value="Fibrinogen_C-term_domain"/>
</dbReference>
<evidence type="ECO:0000256" key="1">
    <source>
        <dbReference type="SAM" id="MobiDB-lite"/>
    </source>
</evidence>
<dbReference type="EMBL" id="BMAT01000753">
    <property type="protein sequence ID" value="GFR72528.1"/>
    <property type="molecule type" value="Genomic_DNA"/>
</dbReference>
<dbReference type="AlphaFoldDB" id="A0AAV4FIM2"/>
<evidence type="ECO:0000313" key="3">
    <source>
        <dbReference type="EMBL" id="GFR72528.1"/>
    </source>
</evidence>
<proteinExistence type="predicted"/>
<dbReference type="Pfam" id="PF00147">
    <property type="entry name" value="Fibrinogen_C"/>
    <property type="match status" value="1"/>
</dbReference>
<feature type="compositionally biased region" description="Polar residues" evidence="1">
    <location>
        <begin position="104"/>
        <end position="124"/>
    </location>
</feature>
<sequence length="238" mass="26295">MLSPGAGHSCGQLTCQADGNAVNIQKVILSRVKVTGSTDQLIRLNLTNPEQEYFTDTISGNGLLRYNRVSIRINLLEISSCESDMFTCEVGFRTLAGENQTVFSSTGAGQRSNLRSDQTTSVTDQKVEPALPVTCEPGMGNDSTETYPHYVTMTHSDINRQIVCDTQTDGGGWIVIQRRAVGDVDFYRNWTEYRDGFGDLDGDFWLGNNATCVLTNTVQSELPVADFIYKKEICYNVC</sequence>
<keyword evidence="4" id="KW-1185">Reference proteome</keyword>
<feature type="region of interest" description="Disordered" evidence="1">
    <location>
        <begin position="104"/>
        <end position="125"/>
    </location>
</feature>
<organism evidence="3 4">
    <name type="scientific">Elysia marginata</name>
    <dbReference type="NCBI Taxonomy" id="1093978"/>
    <lineage>
        <taxon>Eukaryota</taxon>
        <taxon>Metazoa</taxon>
        <taxon>Spiralia</taxon>
        <taxon>Lophotrochozoa</taxon>
        <taxon>Mollusca</taxon>
        <taxon>Gastropoda</taxon>
        <taxon>Heterobranchia</taxon>
        <taxon>Euthyneura</taxon>
        <taxon>Panpulmonata</taxon>
        <taxon>Sacoglossa</taxon>
        <taxon>Placobranchoidea</taxon>
        <taxon>Plakobranchidae</taxon>
        <taxon>Elysia</taxon>
    </lineage>
</organism>
<dbReference type="InterPro" id="IPR002181">
    <property type="entry name" value="Fibrinogen_a/b/g_C_dom"/>
</dbReference>
<reference evidence="3 4" key="1">
    <citation type="journal article" date="2021" name="Elife">
        <title>Chloroplast acquisition without the gene transfer in kleptoplastic sea slugs, Plakobranchus ocellatus.</title>
        <authorList>
            <person name="Maeda T."/>
            <person name="Takahashi S."/>
            <person name="Yoshida T."/>
            <person name="Shimamura S."/>
            <person name="Takaki Y."/>
            <person name="Nagai Y."/>
            <person name="Toyoda A."/>
            <person name="Suzuki Y."/>
            <person name="Arimoto A."/>
            <person name="Ishii H."/>
            <person name="Satoh N."/>
            <person name="Nishiyama T."/>
            <person name="Hasebe M."/>
            <person name="Maruyama T."/>
            <person name="Minagawa J."/>
            <person name="Obokata J."/>
            <person name="Shigenobu S."/>
        </authorList>
    </citation>
    <scope>NUCLEOTIDE SEQUENCE [LARGE SCALE GENOMIC DNA]</scope>
</reference>
<dbReference type="Gene3D" id="3.90.215.10">
    <property type="entry name" value="Gamma Fibrinogen, chain A, domain 1"/>
    <property type="match status" value="1"/>
</dbReference>
<comment type="caution">
    <text evidence="3">The sequence shown here is derived from an EMBL/GenBank/DDBJ whole genome shotgun (WGS) entry which is preliminary data.</text>
</comment>
<protein>
    <submittedName>
        <fullName evidence="3">Fibrinogen-related protein 3.2</fullName>
    </submittedName>
</protein>
<dbReference type="PROSITE" id="PS51406">
    <property type="entry name" value="FIBRINOGEN_C_2"/>
    <property type="match status" value="1"/>
</dbReference>
<feature type="domain" description="Fibrinogen C-terminal" evidence="2">
    <location>
        <begin position="126"/>
        <end position="222"/>
    </location>
</feature>
<dbReference type="Proteomes" id="UP000762676">
    <property type="component" value="Unassembled WGS sequence"/>
</dbReference>
<dbReference type="SMART" id="SM00186">
    <property type="entry name" value="FBG"/>
    <property type="match status" value="1"/>
</dbReference>
<accession>A0AAV4FIM2</accession>
<gene>
    <name evidence="3" type="ORF">ElyMa_000381800</name>
</gene>
<dbReference type="InterPro" id="IPR036056">
    <property type="entry name" value="Fibrinogen-like_C"/>
</dbReference>